<accession>A0A564Z520</accession>
<keyword evidence="2" id="KW-1133">Transmembrane helix</keyword>
<feature type="region of interest" description="Disordered" evidence="1">
    <location>
        <begin position="66"/>
        <end position="113"/>
    </location>
</feature>
<evidence type="ECO:0000313" key="3">
    <source>
        <dbReference type="EMBL" id="VUZ54536.1"/>
    </source>
</evidence>
<name>A0A564Z520_HYMDI</name>
<evidence type="ECO:0000256" key="2">
    <source>
        <dbReference type="SAM" id="Phobius"/>
    </source>
</evidence>
<keyword evidence="2" id="KW-0812">Transmembrane</keyword>
<feature type="compositionally biased region" description="Basic and acidic residues" evidence="1">
    <location>
        <begin position="86"/>
        <end position="103"/>
    </location>
</feature>
<organism evidence="3 4">
    <name type="scientific">Hymenolepis diminuta</name>
    <name type="common">Rat tapeworm</name>
    <dbReference type="NCBI Taxonomy" id="6216"/>
    <lineage>
        <taxon>Eukaryota</taxon>
        <taxon>Metazoa</taxon>
        <taxon>Spiralia</taxon>
        <taxon>Lophotrochozoa</taxon>
        <taxon>Platyhelminthes</taxon>
        <taxon>Cestoda</taxon>
        <taxon>Eucestoda</taxon>
        <taxon>Cyclophyllidea</taxon>
        <taxon>Hymenolepididae</taxon>
        <taxon>Hymenolepis</taxon>
    </lineage>
</organism>
<evidence type="ECO:0000256" key="1">
    <source>
        <dbReference type="SAM" id="MobiDB-lite"/>
    </source>
</evidence>
<protein>
    <submittedName>
        <fullName evidence="3">Uncharacterized protein</fullName>
    </submittedName>
</protein>
<feature type="non-terminal residue" evidence="3">
    <location>
        <position position="1"/>
    </location>
</feature>
<keyword evidence="4" id="KW-1185">Reference proteome</keyword>
<gene>
    <name evidence="3" type="ORF">WMSIL1_LOCUS12590</name>
</gene>
<keyword evidence="2" id="KW-0472">Membrane</keyword>
<dbReference type="AlphaFoldDB" id="A0A564Z520"/>
<reference evidence="3 4" key="1">
    <citation type="submission" date="2019-07" db="EMBL/GenBank/DDBJ databases">
        <authorList>
            <person name="Jastrzebski P J."/>
            <person name="Paukszto L."/>
            <person name="Jastrzebski P J."/>
        </authorList>
    </citation>
    <scope>NUCLEOTIDE SEQUENCE [LARGE SCALE GENOMIC DNA]</scope>
    <source>
        <strain evidence="3 4">WMS-il1</strain>
    </source>
</reference>
<feature type="transmembrane region" description="Helical" evidence="2">
    <location>
        <begin position="6"/>
        <end position="30"/>
    </location>
</feature>
<dbReference type="Proteomes" id="UP000321570">
    <property type="component" value="Unassembled WGS sequence"/>
</dbReference>
<evidence type="ECO:0000313" key="4">
    <source>
        <dbReference type="Proteomes" id="UP000321570"/>
    </source>
</evidence>
<sequence>IQDLIALLVFVVIVFKSPDWLLKLVILIAFASKKIFQFGFEMPQRQLGEYPTLMIRQRRIHTPIFPHSVASESRPDTQNNNSELPPSRENHRGNEENADHNENRNTTSNRSWTRRIRDSLTRLSICRRRSDIRNH</sequence>
<proteinExistence type="predicted"/>
<dbReference type="EMBL" id="CABIJS010000665">
    <property type="protein sequence ID" value="VUZ54536.1"/>
    <property type="molecule type" value="Genomic_DNA"/>
</dbReference>